<dbReference type="RefSeq" id="WP_168007092.1">
    <property type="nucleotide sequence ID" value="NZ_JAATHJ010000015.1"/>
</dbReference>
<name>A0A969PV19_9BACI</name>
<dbReference type="EMBL" id="JAATHJ010000015">
    <property type="protein sequence ID" value="NJP38029.1"/>
    <property type="molecule type" value="Genomic_DNA"/>
</dbReference>
<protein>
    <recommendedName>
        <fullName evidence="4">Paeninodin family lasso peptide</fullName>
    </recommendedName>
</protein>
<gene>
    <name evidence="2" type="ORF">HCN83_10595</name>
</gene>
<evidence type="ECO:0000256" key="1">
    <source>
        <dbReference type="SAM" id="MobiDB-lite"/>
    </source>
</evidence>
<dbReference type="Proteomes" id="UP000752012">
    <property type="component" value="Unassembled WGS sequence"/>
</dbReference>
<feature type="region of interest" description="Disordered" evidence="1">
    <location>
        <begin position="19"/>
        <end position="52"/>
    </location>
</feature>
<evidence type="ECO:0008006" key="4">
    <source>
        <dbReference type="Google" id="ProtNLM"/>
    </source>
</evidence>
<proteinExistence type="predicted"/>
<accession>A0A969PV19</accession>
<dbReference type="AlphaFoldDB" id="A0A969PV19"/>
<sequence length="52" mass="5513">MKQAWKTPVIEKLDITQTMGGGTDVFGDCTEANNSSQQPNPTCPRDGENGGS</sequence>
<evidence type="ECO:0000313" key="3">
    <source>
        <dbReference type="Proteomes" id="UP000752012"/>
    </source>
</evidence>
<reference evidence="2 3" key="1">
    <citation type="submission" date="2020-03" db="EMBL/GenBank/DDBJ databases">
        <title>Assessment of the enzymatic potential of alkaline-tolerant lipase obtained from Bacillus luteus H11 (technogenic soil) for the bioremediation of saline soils contaminated with petroleum substances.</title>
        <authorList>
            <person name="Kalwasinska A."/>
        </authorList>
    </citation>
    <scope>NUCLEOTIDE SEQUENCE [LARGE SCALE GENOMIC DNA]</scope>
    <source>
        <strain evidence="2 3">H11</strain>
    </source>
</reference>
<organism evidence="2 3">
    <name type="scientific">Alkalicoccus luteus</name>
    <dbReference type="NCBI Taxonomy" id="1237094"/>
    <lineage>
        <taxon>Bacteria</taxon>
        <taxon>Bacillati</taxon>
        <taxon>Bacillota</taxon>
        <taxon>Bacilli</taxon>
        <taxon>Bacillales</taxon>
        <taxon>Bacillaceae</taxon>
        <taxon>Alkalicoccus</taxon>
    </lineage>
</organism>
<evidence type="ECO:0000313" key="2">
    <source>
        <dbReference type="EMBL" id="NJP38029.1"/>
    </source>
</evidence>
<keyword evidence="3" id="KW-1185">Reference proteome</keyword>
<feature type="compositionally biased region" description="Polar residues" evidence="1">
    <location>
        <begin position="31"/>
        <end position="40"/>
    </location>
</feature>
<comment type="caution">
    <text evidence="2">The sequence shown here is derived from an EMBL/GenBank/DDBJ whole genome shotgun (WGS) entry which is preliminary data.</text>
</comment>